<dbReference type="EMBL" id="VSRR010053959">
    <property type="protein sequence ID" value="MPC80413.1"/>
    <property type="molecule type" value="Genomic_DNA"/>
</dbReference>
<dbReference type="Proteomes" id="UP000324222">
    <property type="component" value="Unassembled WGS sequence"/>
</dbReference>
<evidence type="ECO:0008006" key="4">
    <source>
        <dbReference type="Google" id="ProtNLM"/>
    </source>
</evidence>
<reference evidence="2 3" key="1">
    <citation type="submission" date="2019-05" db="EMBL/GenBank/DDBJ databases">
        <title>Another draft genome of Portunus trituberculatus and its Hox gene families provides insights of decapod evolution.</title>
        <authorList>
            <person name="Jeong J.-H."/>
            <person name="Song I."/>
            <person name="Kim S."/>
            <person name="Choi T."/>
            <person name="Kim D."/>
            <person name="Ryu S."/>
            <person name="Kim W."/>
        </authorList>
    </citation>
    <scope>NUCLEOTIDE SEQUENCE [LARGE SCALE GENOMIC DNA]</scope>
    <source>
        <tissue evidence="2">Muscle</tissue>
    </source>
</reference>
<feature type="transmembrane region" description="Helical" evidence="1">
    <location>
        <begin position="16"/>
        <end position="35"/>
    </location>
</feature>
<name>A0A5B7IDR6_PORTR</name>
<keyword evidence="1" id="KW-0472">Membrane</keyword>
<gene>
    <name evidence="2" type="ORF">E2C01_074992</name>
</gene>
<accession>A0A5B7IDR6</accession>
<comment type="caution">
    <text evidence="2">The sequence shown here is derived from an EMBL/GenBank/DDBJ whole genome shotgun (WGS) entry which is preliminary data.</text>
</comment>
<keyword evidence="3" id="KW-1185">Reference proteome</keyword>
<keyword evidence="1" id="KW-1133">Transmembrane helix</keyword>
<dbReference type="AlphaFoldDB" id="A0A5B7IDR6"/>
<evidence type="ECO:0000256" key="1">
    <source>
        <dbReference type="SAM" id="Phobius"/>
    </source>
</evidence>
<evidence type="ECO:0000313" key="3">
    <source>
        <dbReference type="Proteomes" id="UP000324222"/>
    </source>
</evidence>
<sequence length="72" mass="7948">MNTHSSAPCHESCSPVNIVVMAIVMVVVMAMVMVMDGDECTIFVGGNYKVNVKWGHKINGHSLHYFDPHMSL</sequence>
<organism evidence="2 3">
    <name type="scientific">Portunus trituberculatus</name>
    <name type="common">Swimming crab</name>
    <name type="synonym">Neptunus trituberculatus</name>
    <dbReference type="NCBI Taxonomy" id="210409"/>
    <lineage>
        <taxon>Eukaryota</taxon>
        <taxon>Metazoa</taxon>
        <taxon>Ecdysozoa</taxon>
        <taxon>Arthropoda</taxon>
        <taxon>Crustacea</taxon>
        <taxon>Multicrustacea</taxon>
        <taxon>Malacostraca</taxon>
        <taxon>Eumalacostraca</taxon>
        <taxon>Eucarida</taxon>
        <taxon>Decapoda</taxon>
        <taxon>Pleocyemata</taxon>
        <taxon>Brachyura</taxon>
        <taxon>Eubrachyura</taxon>
        <taxon>Portunoidea</taxon>
        <taxon>Portunidae</taxon>
        <taxon>Portuninae</taxon>
        <taxon>Portunus</taxon>
    </lineage>
</organism>
<evidence type="ECO:0000313" key="2">
    <source>
        <dbReference type="EMBL" id="MPC80413.1"/>
    </source>
</evidence>
<proteinExistence type="predicted"/>
<keyword evidence="1" id="KW-0812">Transmembrane</keyword>
<protein>
    <recommendedName>
        <fullName evidence="4">Transmembrane protein</fullName>
    </recommendedName>
</protein>